<gene>
    <name evidence="2" type="ORF">GCM10017559_56970</name>
</gene>
<keyword evidence="3" id="KW-1185">Reference proteome</keyword>
<evidence type="ECO:0000313" key="3">
    <source>
        <dbReference type="Proteomes" id="UP001499930"/>
    </source>
</evidence>
<feature type="compositionally biased region" description="Low complexity" evidence="1">
    <location>
        <begin position="79"/>
        <end position="103"/>
    </location>
</feature>
<comment type="caution">
    <text evidence="2">The sequence shown here is derived from an EMBL/GenBank/DDBJ whole genome shotgun (WGS) entry which is preliminary data.</text>
</comment>
<evidence type="ECO:0000256" key="1">
    <source>
        <dbReference type="SAM" id="MobiDB-lite"/>
    </source>
</evidence>
<reference evidence="2 3" key="1">
    <citation type="journal article" date="2019" name="Int. J. Syst. Evol. Microbiol.">
        <title>The Global Catalogue of Microorganisms (GCM) 10K type strain sequencing project: providing services to taxonomists for standard genome sequencing and annotation.</title>
        <authorList>
            <consortium name="The Broad Institute Genomics Platform"/>
            <consortium name="The Broad Institute Genome Sequencing Center for Infectious Disease"/>
            <person name="Wu L."/>
            <person name="Ma J."/>
        </authorList>
    </citation>
    <scope>NUCLEOTIDE SEQUENCE [LARGE SCALE GENOMIC DNA]</scope>
    <source>
        <strain evidence="2 3">JCM 3106</strain>
    </source>
</reference>
<feature type="region of interest" description="Disordered" evidence="1">
    <location>
        <begin position="67"/>
        <end position="118"/>
    </location>
</feature>
<feature type="compositionally biased region" description="Basic and acidic residues" evidence="1">
    <location>
        <begin position="68"/>
        <end position="78"/>
    </location>
</feature>
<sequence>MTFCKITVTERGVTGQRAAGACRREFRHGEVGAGASGGGVSQGRVRIVKIIARGGAAVPRARAAACERVNERGGRHDSGSSPAPGTRAGPPGGRPWRTPGSGRDAASLSFPLAERVAG</sequence>
<accession>A0ABN3YFA6</accession>
<dbReference type="Proteomes" id="UP001499930">
    <property type="component" value="Unassembled WGS sequence"/>
</dbReference>
<name>A0ABN3YFA6_9ACTN</name>
<dbReference type="EMBL" id="BAAAWD010000015">
    <property type="protein sequence ID" value="GAA3024124.1"/>
    <property type="molecule type" value="Genomic_DNA"/>
</dbReference>
<organism evidence="2 3">
    <name type="scientific">Streptosporangium longisporum</name>
    <dbReference type="NCBI Taxonomy" id="46187"/>
    <lineage>
        <taxon>Bacteria</taxon>
        <taxon>Bacillati</taxon>
        <taxon>Actinomycetota</taxon>
        <taxon>Actinomycetes</taxon>
        <taxon>Streptosporangiales</taxon>
        <taxon>Streptosporangiaceae</taxon>
        <taxon>Streptosporangium</taxon>
    </lineage>
</organism>
<protein>
    <submittedName>
        <fullName evidence="2">Uncharacterized protein</fullName>
    </submittedName>
</protein>
<proteinExistence type="predicted"/>
<evidence type="ECO:0000313" key="2">
    <source>
        <dbReference type="EMBL" id="GAA3024124.1"/>
    </source>
</evidence>